<dbReference type="Gene3D" id="3.60.21.70">
    <property type="entry name" value="PhoD-like phosphatase"/>
    <property type="match status" value="1"/>
</dbReference>
<dbReference type="InterPro" id="IPR038607">
    <property type="entry name" value="PhoD-like_sf"/>
</dbReference>
<name>A0ABX7B3G0_9PROT</name>
<feature type="domain" description="PhoD-like phosphatase" evidence="1">
    <location>
        <begin position="351"/>
        <end position="430"/>
    </location>
</feature>
<gene>
    <name evidence="2" type="ORF">IGS68_16520</name>
</gene>
<dbReference type="EMBL" id="CP067420">
    <property type="protein sequence ID" value="QQP87690.1"/>
    <property type="molecule type" value="Genomic_DNA"/>
</dbReference>
<dbReference type="RefSeq" id="WP_201071285.1">
    <property type="nucleotide sequence ID" value="NZ_CP067420.1"/>
</dbReference>
<dbReference type="InterPro" id="IPR043904">
    <property type="entry name" value="PhoD_2-like"/>
</dbReference>
<evidence type="ECO:0000313" key="2">
    <source>
        <dbReference type="EMBL" id="QQP87690.1"/>
    </source>
</evidence>
<dbReference type="SUPFAM" id="SSF56300">
    <property type="entry name" value="Metallo-dependent phosphatases"/>
    <property type="match status" value="1"/>
</dbReference>
<dbReference type="CDD" id="cd07389">
    <property type="entry name" value="MPP_PhoD"/>
    <property type="match status" value="1"/>
</dbReference>
<dbReference type="InterPro" id="IPR029052">
    <property type="entry name" value="Metallo-depent_PP-like"/>
</dbReference>
<accession>A0ABX7B3G0</accession>
<dbReference type="InterPro" id="IPR018946">
    <property type="entry name" value="PhoD-like_MPP"/>
</dbReference>
<organism evidence="2 3">
    <name type="scientific">Skermanella cutis</name>
    <dbReference type="NCBI Taxonomy" id="2775420"/>
    <lineage>
        <taxon>Bacteria</taxon>
        <taxon>Pseudomonadati</taxon>
        <taxon>Pseudomonadota</taxon>
        <taxon>Alphaproteobacteria</taxon>
        <taxon>Rhodospirillales</taxon>
        <taxon>Azospirillaceae</taxon>
        <taxon>Skermanella</taxon>
    </lineage>
</organism>
<dbReference type="Pfam" id="PF19050">
    <property type="entry name" value="PhoD_2"/>
    <property type="match status" value="2"/>
</dbReference>
<dbReference type="PANTHER" id="PTHR46689:SF1">
    <property type="entry name" value="PHOD-LIKE PHOSPHATASE DOMAIN-CONTAINING PROTEIN"/>
    <property type="match status" value="1"/>
</dbReference>
<keyword evidence="3" id="KW-1185">Reference proteome</keyword>
<reference evidence="2" key="1">
    <citation type="submission" date="2021-02" db="EMBL/GenBank/DDBJ databases">
        <title>Skermanella TT6 skin isolate.</title>
        <authorList>
            <person name="Lee K."/>
            <person name="Ganzorig M."/>
        </authorList>
    </citation>
    <scope>NUCLEOTIDE SEQUENCE</scope>
    <source>
        <strain evidence="2">TT6</strain>
    </source>
</reference>
<proteinExistence type="predicted"/>
<evidence type="ECO:0000313" key="3">
    <source>
        <dbReference type="Proteomes" id="UP000595197"/>
    </source>
</evidence>
<sequence length="492" mass="55675">MPLPPKKKERRELIGPVLHFRGVQGDRWRVSALFVLTGAAEPPDMAVDGVMLPVPPRHVASQGRHHVWRWEFAVPRAADDTRAGYGFRGGDRWYMTVPGLSGRPRIAYTACNGTEDESVFSQQDLPRNARWGHLNAQHRARPFHLLLHGGDQLYADAVWDDCPSLRQWSSLPSREQLSAPFTPAMSEEAENFYFDLYCRQWSQAEAATLLSTVPSVMMWDDHDIFDGWGSHPDDRRTCPVFQGVYGVARRSFALFQVGCAPDDPPDCVWGGELGTFTQGFRIGDLGIFAPDLRTERTQGRVMSEATWEALPGWLDRFDGCRHLLLLSSVPMVFANLHALEKLINFLPAQASMEDDLRDQWRSYVHEEEYIRLVRLLGTAARERGMRITVVSGEIHLGACGVIHGPGFDLWQLTSSGIVHPAPSRMYANVLERLSRGTETIADGTTLEMVPFPETGRRYIRARNWLALHFDEEGRLNAHWQVEGEREPLIRVV</sequence>
<evidence type="ECO:0000259" key="1">
    <source>
        <dbReference type="Pfam" id="PF19050"/>
    </source>
</evidence>
<protein>
    <submittedName>
        <fullName evidence="2">Alkaline phosphatase family protein</fullName>
    </submittedName>
</protein>
<feature type="domain" description="PhoD-like phosphatase" evidence="1">
    <location>
        <begin position="139"/>
        <end position="345"/>
    </location>
</feature>
<dbReference type="PANTHER" id="PTHR46689">
    <property type="entry name" value="MEMBRANE PROTEIN, PUTATIVE-RELATED"/>
    <property type="match status" value="1"/>
</dbReference>
<dbReference type="Proteomes" id="UP000595197">
    <property type="component" value="Chromosome"/>
</dbReference>